<dbReference type="Pfam" id="PF09851">
    <property type="entry name" value="SHOCT"/>
    <property type="match status" value="1"/>
</dbReference>
<feature type="transmembrane region" description="Helical" evidence="2">
    <location>
        <begin position="37"/>
        <end position="55"/>
    </location>
</feature>
<dbReference type="Proteomes" id="UP000189370">
    <property type="component" value="Unassembled WGS sequence"/>
</dbReference>
<feature type="compositionally biased region" description="Acidic residues" evidence="1">
    <location>
        <begin position="129"/>
        <end position="142"/>
    </location>
</feature>
<evidence type="ECO:0000256" key="1">
    <source>
        <dbReference type="SAM" id="MobiDB-lite"/>
    </source>
</evidence>
<feature type="region of interest" description="Disordered" evidence="1">
    <location>
        <begin position="116"/>
        <end position="142"/>
    </location>
</feature>
<keyword evidence="2" id="KW-1133">Transmembrane helix</keyword>
<dbReference type="RefSeq" id="WP_076145214.1">
    <property type="nucleotide sequence ID" value="NZ_LWLN01000001.1"/>
</dbReference>
<feature type="transmembrane region" description="Helical" evidence="2">
    <location>
        <begin position="12"/>
        <end position="31"/>
    </location>
</feature>
<dbReference type="EMBL" id="LWLN01000001">
    <property type="protein sequence ID" value="OLZ40855.1"/>
    <property type="molecule type" value="Genomic_DNA"/>
</dbReference>
<evidence type="ECO:0000259" key="3">
    <source>
        <dbReference type="Pfam" id="PF09851"/>
    </source>
</evidence>
<keyword evidence="2" id="KW-0812">Transmembrane</keyword>
<feature type="domain" description="SHOCT" evidence="3">
    <location>
        <begin position="81"/>
        <end position="108"/>
    </location>
</feature>
<keyword evidence="2" id="KW-0472">Membrane</keyword>
<accession>A0A1S8AW04</accession>
<dbReference type="AlphaFoldDB" id="A0A1S8AW04"/>
<name>A0A1S8AW04_9EURY</name>
<reference evidence="5" key="1">
    <citation type="submission" date="2016-04" db="EMBL/GenBank/DDBJ databases">
        <authorList>
            <person name="Chen S.-C."/>
            <person name="Lai M.-C."/>
        </authorList>
    </citation>
    <scope>NUCLEOTIDE SEQUENCE [LARGE SCALE GENOMIC DNA]</scope>
    <source>
        <strain evidence="5">AB14</strain>
    </source>
</reference>
<proteinExistence type="predicted"/>
<evidence type="ECO:0000313" key="4">
    <source>
        <dbReference type="EMBL" id="OLZ40855.1"/>
    </source>
</evidence>
<comment type="caution">
    <text evidence="4">The sequence shown here is derived from an EMBL/GenBank/DDBJ whole genome shotgun (WGS) entry which is preliminary data.</text>
</comment>
<sequence length="142" mass="16255">MSQSGSLGRLRESITEVVGFLFAFLMVLGIVVEPWLFVLGLVGMLFLTPIVALLFGDRDTVEEWWGGEKAQQLDTDTSQDDPLETLKRRYAEGELSEEEFEDKLNRLLESENVDMTDFDANHRESITEFPEEDDSEMELDEN</sequence>
<gene>
    <name evidence="4" type="ORF">A6E15_07560</name>
</gene>
<dbReference type="InterPro" id="IPR018649">
    <property type="entry name" value="SHOCT"/>
</dbReference>
<organism evidence="4 5">
    <name type="scientific">Natrinema saccharevitans</name>
    <dbReference type="NCBI Taxonomy" id="301967"/>
    <lineage>
        <taxon>Archaea</taxon>
        <taxon>Methanobacteriati</taxon>
        <taxon>Methanobacteriota</taxon>
        <taxon>Stenosarchaea group</taxon>
        <taxon>Halobacteria</taxon>
        <taxon>Halobacteriales</taxon>
        <taxon>Natrialbaceae</taxon>
        <taxon>Natrinema</taxon>
    </lineage>
</organism>
<protein>
    <recommendedName>
        <fullName evidence="3">SHOCT domain-containing protein</fullName>
    </recommendedName>
</protein>
<evidence type="ECO:0000313" key="5">
    <source>
        <dbReference type="Proteomes" id="UP000189370"/>
    </source>
</evidence>
<dbReference type="OrthoDB" id="178074at2157"/>
<keyword evidence="5" id="KW-1185">Reference proteome</keyword>
<evidence type="ECO:0000256" key="2">
    <source>
        <dbReference type="SAM" id="Phobius"/>
    </source>
</evidence>